<protein>
    <recommendedName>
        <fullName evidence="2">Two component regulator three Y domain-containing protein</fullName>
    </recommendedName>
</protein>
<organism evidence="1">
    <name type="scientific">marine metagenome</name>
    <dbReference type="NCBI Taxonomy" id="408172"/>
    <lineage>
        <taxon>unclassified sequences</taxon>
        <taxon>metagenomes</taxon>
        <taxon>ecological metagenomes</taxon>
    </lineage>
</organism>
<reference evidence="1" key="1">
    <citation type="submission" date="2018-05" db="EMBL/GenBank/DDBJ databases">
        <authorList>
            <person name="Lanie J.A."/>
            <person name="Ng W.-L."/>
            <person name="Kazmierczak K.M."/>
            <person name="Andrzejewski T.M."/>
            <person name="Davidsen T.M."/>
            <person name="Wayne K.J."/>
            <person name="Tettelin H."/>
            <person name="Glass J.I."/>
            <person name="Rusch D."/>
            <person name="Podicherti R."/>
            <person name="Tsui H.-C.T."/>
            <person name="Winkler M.E."/>
        </authorList>
    </citation>
    <scope>NUCLEOTIDE SEQUENCE</scope>
</reference>
<dbReference type="AlphaFoldDB" id="A0A381NFP8"/>
<evidence type="ECO:0000313" key="1">
    <source>
        <dbReference type="EMBL" id="SUZ53385.1"/>
    </source>
</evidence>
<dbReference type="SUPFAM" id="SSF50998">
    <property type="entry name" value="Quinoprotein alcohol dehydrogenase-like"/>
    <property type="match status" value="1"/>
</dbReference>
<dbReference type="InterPro" id="IPR011047">
    <property type="entry name" value="Quinoprotein_ADH-like_sf"/>
</dbReference>
<sequence>MFRFLLFFLFFTQLSQLIGQPDSRFRPFDWVLYRGAGSISSITEGFTFAYIGTEMGGLKRFNLYSNNFEEPITTAQGLKDNQVTATHFDLGTGLIWVASPHHVQYSFSREGDWYAKELQNLGLSRNDRINRIGSSTNYIWLQARSSYVKLDHSSGILVGIYPTPDELDIHWSSGQYVGQSNLHEIFMNYSAMDGWILNGDEFIDPLGRRVEITTGMIARHGNIFAGGGDGTFFHGTTTMETFFPLKLDISNTDVVGLFDDGNSLWIGSSDFVSSKGVSWINPQSNESFVYEFEGTINMNPTPVYSIHVSDGELWAGGKEIILVYDMKDDYWRTLGEERGVPSGVIWDVHGDSSYIWIASSVGLRRIERVTRRESPIGIENLFFNIPIYDIEGVDDDIWIGSRSGVFVFNQQNPQIRQAKDIGRKDFPELLNRITAIKEFERVVYVVCEMGIAKFDLKERVWELIFPSSIYHAKTVYSLTVNQKHIFLGTENGLVRINKKTGFTREYSFPFIGQVNAMNLDGKTLWLGSSQGLVKFKWKRDL</sequence>
<name>A0A381NFP8_9ZZZZ</name>
<accession>A0A381NFP8</accession>
<dbReference type="EMBL" id="UINC01000330">
    <property type="protein sequence ID" value="SUZ53385.1"/>
    <property type="molecule type" value="Genomic_DNA"/>
</dbReference>
<proteinExistence type="predicted"/>
<evidence type="ECO:0008006" key="2">
    <source>
        <dbReference type="Google" id="ProtNLM"/>
    </source>
</evidence>
<dbReference type="InterPro" id="IPR015943">
    <property type="entry name" value="WD40/YVTN_repeat-like_dom_sf"/>
</dbReference>
<gene>
    <name evidence="1" type="ORF">METZ01_LOCUS6239</name>
</gene>
<dbReference type="Gene3D" id="2.130.10.10">
    <property type="entry name" value="YVTN repeat-like/Quinoprotein amine dehydrogenase"/>
    <property type="match status" value="3"/>
</dbReference>